<reference evidence="1" key="1">
    <citation type="submission" date="2020-01" db="EMBL/GenBank/DDBJ databases">
        <authorList>
            <person name="Meier V. D."/>
            <person name="Meier V D."/>
        </authorList>
    </citation>
    <scope>NUCLEOTIDE SEQUENCE</scope>
    <source>
        <strain evidence="1">HLG_WM_MAG_12</strain>
    </source>
</reference>
<sequence length="208" mass="23949">MLKSFIATIIVSTTLFGNAFSNSLDYVWNDLFAYEKAFFTFNMGENRIEAKESTPSGTVDEQINDGSFFKYSLGAQFYGERIYVSMYDFKSITNGDMNLYSVGFDYIFKPVNSSRYFVGGSIGTHKLKLDNPIADNRNYDFTETKVKLNSLAYGVHVGYEYHELNFGLDLRFEYLFFDGDVTLHYDDVASSLEMDKLYSLMLSFTFKF</sequence>
<evidence type="ECO:0000313" key="1">
    <source>
        <dbReference type="EMBL" id="CAA6809789.1"/>
    </source>
</evidence>
<evidence type="ECO:0008006" key="2">
    <source>
        <dbReference type="Google" id="ProtNLM"/>
    </source>
</evidence>
<dbReference type="AlphaFoldDB" id="A0A6S6SMQ8"/>
<dbReference type="EMBL" id="CACVAW010000040">
    <property type="protein sequence ID" value="CAA6809789.1"/>
    <property type="molecule type" value="Genomic_DNA"/>
</dbReference>
<organism evidence="1">
    <name type="scientific">uncultured Campylobacterales bacterium</name>
    <dbReference type="NCBI Taxonomy" id="352960"/>
    <lineage>
        <taxon>Bacteria</taxon>
        <taxon>Pseudomonadati</taxon>
        <taxon>Campylobacterota</taxon>
        <taxon>Epsilonproteobacteria</taxon>
        <taxon>Campylobacterales</taxon>
        <taxon>environmental samples</taxon>
    </lineage>
</organism>
<dbReference type="Gene3D" id="2.40.160.20">
    <property type="match status" value="1"/>
</dbReference>
<name>A0A6S6SMQ8_9BACT</name>
<gene>
    <name evidence="1" type="ORF">HELGO_WM5929</name>
</gene>
<proteinExistence type="predicted"/>
<accession>A0A6S6SMQ8</accession>
<protein>
    <recommendedName>
        <fullName evidence="2">Outer membrane protein beta-barrel domain-containing protein</fullName>
    </recommendedName>
</protein>